<organism evidence="1 2">
    <name type="scientific">Hydnum rufescens UP504</name>
    <dbReference type="NCBI Taxonomy" id="1448309"/>
    <lineage>
        <taxon>Eukaryota</taxon>
        <taxon>Fungi</taxon>
        <taxon>Dikarya</taxon>
        <taxon>Basidiomycota</taxon>
        <taxon>Agaricomycotina</taxon>
        <taxon>Agaricomycetes</taxon>
        <taxon>Cantharellales</taxon>
        <taxon>Hydnaceae</taxon>
        <taxon>Hydnum</taxon>
    </lineage>
</organism>
<proteinExistence type="predicted"/>
<dbReference type="Proteomes" id="UP000886523">
    <property type="component" value="Unassembled WGS sequence"/>
</dbReference>
<protein>
    <submittedName>
        <fullName evidence="1">Uncharacterized protein</fullName>
    </submittedName>
</protein>
<reference evidence="1" key="1">
    <citation type="journal article" date="2020" name="Nat. Commun.">
        <title>Large-scale genome sequencing of mycorrhizal fungi provides insights into the early evolution of symbiotic traits.</title>
        <authorList>
            <person name="Miyauchi S."/>
            <person name="Kiss E."/>
            <person name="Kuo A."/>
            <person name="Drula E."/>
            <person name="Kohler A."/>
            <person name="Sanchez-Garcia M."/>
            <person name="Morin E."/>
            <person name="Andreopoulos B."/>
            <person name="Barry K.W."/>
            <person name="Bonito G."/>
            <person name="Buee M."/>
            <person name="Carver A."/>
            <person name="Chen C."/>
            <person name="Cichocki N."/>
            <person name="Clum A."/>
            <person name="Culley D."/>
            <person name="Crous P.W."/>
            <person name="Fauchery L."/>
            <person name="Girlanda M."/>
            <person name="Hayes R.D."/>
            <person name="Keri Z."/>
            <person name="LaButti K."/>
            <person name="Lipzen A."/>
            <person name="Lombard V."/>
            <person name="Magnuson J."/>
            <person name="Maillard F."/>
            <person name="Murat C."/>
            <person name="Nolan M."/>
            <person name="Ohm R.A."/>
            <person name="Pangilinan J."/>
            <person name="Pereira M.F."/>
            <person name="Perotto S."/>
            <person name="Peter M."/>
            <person name="Pfister S."/>
            <person name="Riley R."/>
            <person name="Sitrit Y."/>
            <person name="Stielow J.B."/>
            <person name="Szollosi G."/>
            <person name="Zifcakova L."/>
            <person name="Stursova M."/>
            <person name="Spatafora J.W."/>
            <person name="Tedersoo L."/>
            <person name="Vaario L.M."/>
            <person name="Yamada A."/>
            <person name="Yan M."/>
            <person name="Wang P."/>
            <person name="Xu J."/>
            <person name="Bruns T."/>
            <person name="Baldrian P."/>
            <person name="Vilgalys R."/>
            <person name="Dunand C."/>
            <person name="Henrissat B."/>
            <person name="Grigoriev I.V."/>
            <person name="Hibbett D."/>
            <person name="Nagy L.G."/>
            <person name="Martin F.M."/>
        </authorList>
    </citation>
    <scope>NUCLEOTIDE SEQUENCE</scope>
    <source>
        <strain evidence="1">UP504</strain>
    </source>
</reference>
<evidence type="ECO:0000313" key="1">
    <source>
        <dbReference type="EMBL" id="KAF9503309.1"/>
    </source>
</evidence>
<keyword evidence="2" id="KW-1185">Reference proteome</keyword>
<dbReference type="AlphaFoldDB" id="A0A9P6ADS8"/>
<comment type="caution">
    <text evidence="1">The sequence shown here is derived from an EMBL/GenBank/DDBJ whole genome shotgun (WGS) entry which is preliminary data.</text>
</comment>
<dbReference type="InterPro" id="IPR043128">
    <property type="entry name" value="Rev_trsase/Diguanyl_cyclase"/>
</dbReference>
<dbReference type="Gene3D" id="3.30.70.270">
    <property type="match status" value="1"/>
</dbReference>
<dbReference type="SUPFAM" id="SSF56672">
    <property type="entry name" value="DNA/RNA polymerases"/>
    <property type="match status" value="1"/>
</dbReference>
<dbReference type="Gene3D" id="3.10.10.10">
    <property type="entry name" value="HIV Type 1 Reverse Transcriptase, subunit A, domain 1"/>
    <property type="match status" value="1"/>
</dbReference>
<dbReference type="OrthoDB" id="5599163at2759"/>
<dbReference type="InterPro" id="IPR043502">
    <property type="entry name" value="DNA/RNA_pol_sf"/>
</dbReference>
<name>A0A9P6ADS8_9AGAM</name>
<gene>
    <name evidence="1" type="ORF">BS47DRAFT_1310004</name>
</gene>
<dbReference type="EMBL" id="MU129387">
    <property type="protein sequence ID" value="KAF9503309.1"/>
    <property type="molecule type" value="Genomic_DNA"/>
</dbReference>
<accession>A0A9P6ADS8</accession>
<evidence type="ECO:0000313" key="2">
    <source>
        <dbReference type="Proteomes" id="UP000886523"/>
    </source>
</evidence>
<sequence length="171" mass="19765">MLGKIPAGFLSTEEVDLLAYLILLYQEAFAFEEHKRGTFNTEYFPPHEMPTIPHEPWMKKNIRIPLGWMDDILKLLQEQFDSRNTNTPPSSYHSTIFAVEKKSSLLHLVHNLQPLNGVTIRDAGLPPRIDEMIHQFTGWTCYCICNLKSGYDTGWSDTSIDLKRHVILMFV</sequence>